<dbReference type="SUPFAM" id="SSF53383">
    <property type="entry name" value="PLP-dependent transferases"/>
    <property type="match status" value="1"/>
</dbReference>
<dbReference type="Gene3D" id="3.40.640.10">
    <property type="entry name" value="Type I PLP-dependent aspartate aminotransferase-like (Major domain)"/>
    <property type="match status" value="1"/>
</dbReference>
<dbReference type="InterPro" id="IPR015424">
    <property type="entry name" value="PyrdxlP-dep_Trfase"/>
</dbReference>
<sequence length="398" mass="43995">MNTQPEHTSRNSTAGRSQPARTIDELTRRLNNARRFTIGFPAATDFDYTELSEILTKHLLNNIGDPYIPGTWRGHTKSEERQVVDWCADLFRAPADDRWGYVSSCGSESNFYALHQAKSLLPGAFCYFSDSAHYSIEKHHRSLSLPAVRIRSDAHGEIDYADLRTQISLRRDRPAIVVATIGTTMAEAIDDVRRITDILDDLAVRQRYIHADAALAGIPLGLLNPDDRPGFDFTDGADSIAVSGHKFIGSPIPSSVVITKASSRTRAAQSVGYIDSPDTTVGGSRSGHAPLILWHAITKHGITGMRQRAEHARALATHLHKGLQQLGWDTYRHPHAFTTVLRTPPEPVLHKWILASDNGWSHVITMPGVTNESINAFLHDITNATRSLKANILLQGAR</sequence>
<organism evidence="9 10">
    <name type="scientific">Paractinoplanes ferrugineus</name>
    <dbReference type="NCBI Taxonomy" id="113564"/>
    <lineage>
        <taxon>Bacteria</taxon>
        <taxon>Bacillati</taxon>
        <taxon>Actinomycetota</taxon>
        <taxon>Actinomycetes</taxon>
        <taxon>Micromonosporales</taxon>
        <taxon>Micromonosporaceae</taxon>
        <taxon>Paractinoplanes</taxon>
    </lineage>
</organism>
<comment type="cofactor">
    <cofactor evidence="1 6 7">
        <name>pyridoxal 5'-phosphate</name>
        <dbReference type="ChEBI" id="CHEBI:597326"/>
    </cofactor>
</comment>
<feature type="region of interest" description="Disordered" evidence="8">
    <location>
        <begin position="1"/>
        <end position="20"/>
    </location>
</feature>
<evidence type="ECO:0000256" key="2">
    <source>
        <dbReference type="ARBA" id="ARBA00009533"/>
    </source>
</evidence>
<accession>A0A919J522</accession>
<dbReference type="NCBIfam" id="NF002748">
    <property type="entry name" value="PRK02769.1"/>
    <property type="match status" value="1"/>
</dbReference>
<comment type="caution">
    <text evidence="9">The sequence shown here is derived from an EMBL/GenBank/DDBJ whole genome shotgun (WGS) entry which is preliminary data.</text>
</comment>
<evidence type="ECO:0000256" key="5">
    <source>
        <dbReference type="ARBA" id="ARBA00023239"/>
    </source>
</evidence>
<evidence type="ECO:0000313" key="10">
    <source>
        <dbReference type="Proteomes" id="UP000598174"/>
    </source>
</evidence>
<dbReference type="PANTHER" id="PTHR46101">
    <property type="match status" value="1"/>
</dbReference>
<keyword evidence="4 6" id="KW-0663">Pyridoxal phosphate</keyword>
<evidence type="ECO:0000256" key="7">
    <source>
        <dbReference type="RuleBase" id="RU000382"/>
    </source>
</evidence>
<dbReference type="GO" id="GO:0019752">
    <property type="term" value="P:carboxylic acid metabolic process"/>
    <property type="evidence" value="ECO:0007669"/>
    <property type="project" value="InterPro"/>
</dbReference>
<gene>
    <name evidence="9" type="primary">hdc</name>
    <name evidence="9" type="ORF">Afe05nite_59630</name>
</gene>
<dbReference type="InterPro" id="IPR002129">
    <property type="entry name" value="PyrdxlP-dep_de-COase"/>
</dbReference>
<evidence type="ECO:0000256" key="1">
    <source>
        <dbReference type="ARBA" id="ARBA00001933"/>
    </source>
</evidence>
<comment type="similarity">
    <text evidence="2 7">Belongs to the group II decarboxylase family.</text>
</comment>
<dbReference type="AlphaFoldDB" id="A0A919J522"/>
<evidence type="ECO:0000313" key="9">
    <source>
        <dbReference type="EMBL" id="GIE14123.1"/>
    </source>
</evidence>
<protein>
    <submittedName>
        <fullName evidence="9">Histidine decarboxylase</fullName>
    </submittedName>
</protein>
<evidence type="ECO:0000256" key="6">
    <source>
        <dbReference type="PIRSR" id="PIRSR602129-50"/>
    </source>
</evidence>
<evidence type="ECO:0000256" key="8">
    <source>
        <dbReference type="SAM" id="MobiDB-lite"/>
    </source>
</evidence>
<dbReference type="InterPro" id="IPR015421">
    <property type="entry name" value="PyrdxlP-dep_Trfase_major"/>
</dbReference>
<dbReference type="GO" id="GO:0030170">
    <property type="term" value="F:pyridoxal phosphate binding"/>
    <property type="evidence" value="ECO:0007669"/>
    <property type="project" value="InterPro"/>
</dbReference>
<evidence type="ECO:0000256" key="4">
    <source>
        <dbReference type="ARBA" id="ARBA00022898"/>
    </source>
</evidence>
<dbReference type="Pfam" id="PF00282">
    <property type="entry name" value="Pyridoxal_deC"/>
    <property type="match status" value="1"/>
</dbReference>
<reference evidence="9" key="1">
    <citation type="submission" date="2021-01" db="EMBL/GenBank/DDBJ databases">
        <title>Whole genome shotgun sequence of Actinoplanes ferrugineus NBRC 15555.</title>
        <authorList>
            <person name="Komaki H."/>
            <person name="Tamura T."/>
        </authorList>
    </citation>
    <scope>NUCLEOTIDE SEQUENCE</scope>
    <source>
        <strain evidence="9">NBRC 15555</strain>
    </source>
</reference>
<dbReference type="PANTHER" id="PTHR46101:SF2">
    <property type="entry name" value="SERINE DECARBOXYLASE"/>
    <property type="match status" value="1"/>
</dbReference>
<dbReference type="Proteomes" id="UP000598174">
    <property type="component" value="Unassembled WGS sequence"/>
</dbReference>
<keyword evidence="10" id="KW-1185">Reference proteome</keyword>
<feature type="modified residue" description="N6-(pyridoxal phosphate)lysine" evidence="6">
    <location>
        <position position="246"/>
    </location>
</feature>
<proteinExistence type="inferred from homology"/>
<evidence type="ECO:0000256" key="3">
    <source>
        <dbReference type="ARBA" id="ARBA00022793"/>
    </source>
</evidence>
<keyword evidence="5 7" id="KW-0456">Lyase</keyword>
<keyword evidence="3" id="KW-0210">Decarboxylase</keyword>
<dbReference type="GO" id="GO:0004058">
    <property type="term" value="F:aromatic-L-amino-acid decarboxylase activity"/>
    <property type="evidence" value="ECO:0007669"/>
    <property type="project" value="UniProtKB-ARBA"/>
</dbReference>
<name>A0A919J522_9ACTN</name>
<dbReference type="EMBL" id="BOMM01000052">
    <property type="protein sequence ID" value="GIE14123.1"/>
    <property type="molecule type" value="Genomic_DNA"/>
</dbReference>
<dbReference type="InterPro" id="IPR051151">
    <property type="entry name" value="Group_II_Decarboxylase"/>
</dbReference>
<dbReference type="RefSeq" id="WP_203820547.1">
    <property type="nucleotide sequence ID" value="NZ_BAAABP010000015.1"/>
</dbReference>